<feature type="domain" description="PpiC" evidence="7">
    <location>
        <begin position="159"/>
        <end position="249"/>
    </location>
</feature>
<evidence type="ECO:0000256" key="3">
    <source>
        <dbReference type="ARBA" id="ARBA00022729"/>
    </source>
</evidence>
<reference evidence="8 9" key="1">
    <citation type="submission" date="2022-09" db="EMBL/GenBank/DDBJ databases">
        <authorList>
            <person name="Han X.L."/>
            <person name="Wang Q."/>
            <person name="Lu T."/>
        </authorList>
    </citation>
    <scope>NUCLEOTIDE SEQUENCE [LARGE SCALE GENOMIC DNA]</scope>
    <source>
        <strain evidence="8 9">WQ 127069</strain>
    </source>
</reference>
<dbReference type="PANTHER" id="PTHR47245">
    <property type="entry name" value="PEPTIDYLPROLYL ISOMERASE"/>
    <property type="match status" value="1"/>
</dbReference>
<protein>
    <recommendedName>
        <fullName evidence="2">peptidylprolyl isomerase</fullName>
        <ecNumber evidence="2">5.2.1.8</ecNumber>
    </recommendedName>
</protein>
<comment type="catalytic activity">
    <reaction evidence="1">
        <text>[protein]-peptidylproline (omega=180) = [protein]-peptidylproline (omega=0)</text>
        <dbReference type="Rhea" id="RHEA:16237"/>
        <dbReference type="Rhea" id="RHEA-COMP:10747"/>
        <dbReference type="Rhea" id="RHEA-COMP:10748"/>
        <dbReference type="ChEBI" id="CHEBI:83833"/>
        <dbReference type="ChEBI" id="CHEBI:83834"/>
        <dbReference type="EC" id="5.2.1.8"/>
    </reaction>
</comment>
<sequence length="297" mass="32889">MITKKTNYKWITSTLLLLIVLVTYMLLYPPVSKGQESVAKVNGVSIAKEQLYNAVLASSGEKTLQNLIDQELIQQEAQKAGVQVQQTDIDSALESTKGQFASEDEFNQALVTYGMTSDQLKQSIQTELLIEKILEPEITVTDDEINQYYTANLETLKTPEQVKASHILVATKEEADAIEQQLKNGEDFGTIAQDKSLDTATKSKGGDLNYFAKGEMEEPFEAAAFKLETGAISDVVQTTNGYHIIKVTDHKQATTPTLDEKKEEIHTTLLKQKVSDKASSWLEEKKAGASIENYLTS</sequence>
<dbReference type="EMBL" id="JAOQIO010000084">
    <property type="protein sequence ID" value="MCU6794519.1"/>
    <property type="molecule type" value="Genomic_DNA"/>
</dbReference>
<dbReference type="InterPro" id="IPR046357">
    <property type="entry name" value="PPIase_dom_sf"/>
</dbReference>
<keyword evidence="3" id="KW-0732">Signal</keyword>
<evidence type="ECO:0000256" key="6">
    <source>
        <dbReference type="PROSITE-ProRule" id="PRU00278"/>
    </source>
</evidence>
<dbReference type="PROSITE" id="PS50198">
    <property type="entry name" value="PPIC_PPIASE_2"/>
    <property type="match status" value="1"/>
</dbReference>
<dbReference type="RefSeq" id="WP_262685661.1">
    <property type="nucleotide sequence ID" value="NZ_JAOQIO010000084.1"/>
</dbReference>
<evidence type="ECO:0000259" key="7">
    <source>
        <dbReference type="PROSITE" id="PS50198"/>
    </source>
</evidence>
<evidence type="ECO:0000256" key="2">
    <source>
        <dbReference type="ARBA" id="ARBA00013194"/>
    </source>
</evidence>
<comment type="caution">
    <text evidence="8">The sequence shown here is derived from an EMBL/GenBank/DDBJ whole genome shotgun (WGS) entry which is preliminary data.</text>
</comment>
<dbReference type="Proteomes" id="UP001652445">
    <property type="component" value="Unassembled WGS sequence"/>
</dbReference>
<evidence type="ECO:0000256" key="4">
    <source>
        <dbReference type="ARBA" id="ARBA00023110"/>
    </source>
</evidence>
<evidence type="ECO:0000313" key="8">
    <source>
        <dbReference type="EMBL" id="MCU6794519.1"/>
    </source>
</evidence>
<dbReference type="Gene3D" id="3.10.50.40">
    <property type="match status" value="1"/>
</dbReference>
<keyword evidence="4 6" id="KW-0697">Rotamase</keyword>
<dbReference type="InterPro" id="IPR000297">
    <property type="entry name" value="PPIase_PpiC"/>
</dbReference>
<proteinExistence type="predicted"/>
<dbReference type="SUPFAM" id="SSF54534">
    <property type="entry name" value="FKBP-like"/>
    <property type="match status" value="1"/>
</dbReference>
<keyword evidence="9" id="KW-1185">Reference proteome</keyword>
<dbReference type="EC" id="5.2.1.8" evidence="2"/>
<evidence type="ECO:0000256" key="1">
    <source>
        <dbReference type="ARBA" id="ARBA00000971"/>
    </source>
</evidence>
<evidence type="ECO:0000313" key="9">
    <source>
        <dbReference type="Proteomes" id="UP001652445"/>
    </source>
</evidence>
<keyword evidence="5 6" id="KW-0413">Isomerase</keyword>
<dbReference type="PANTHER" id="PTHR47245:SF1">
    <property type="entry name" value="FOLDASE PROTEIN PRSA"/>
    <property type="match status" value="1"/>
</dbReference>
<dbReference type="GO" id="GO:0003755">
    <property type="term" value="F:peptidyl-prolyl cis-trans isomerase activity"/>
    <property type="evidence" value="ECO:0007669"/>
    <property type="project" value="UniProtKB-EC"/>
</dbReference>
<dbReference type="Pfam" id="PF13624">
    <property type="entry name" value="SurA_N_3"/>
    <property type="match status" value="1"/>
</dbReference>
<dbReference type="Pfam" id="PF13616">
    <property type="entry name" value="Rotamase_3"/>
    <property type="match status" value="1"/>
</dbReference>
<dbReference type="InterPro" id="IPR027304">
    <property type="entry name" value="Trigger_fact/SurA_dom_sf"/>
</dbReference>
<dbReference type="InterPro" id="IPR050245">
    <property type="entry name" value="PrsA_foldase"/>
</dbReference>
<dbReference type="SUPFAM" id="SSF109998">
    <property type="entry name" value="Triger factor/SurA peptide-binding domain-like"/>
    <property type="match status" value="1"/>
</dbReference>
<accession>A0ABT2UIQ0</accession>
<dbReference type="Gene3D" id="1.10.4030.10">
    <property type="entry name" value="Porin chaperone SurA, peptide-binding domain"/>
    <property type="match status" value="1"/>
</dbReference>
<gene>
    <name evidence="8" type="ORF">OB236_20630</name>
</gene>
<organism evidence="8 9">
    <name type="scientific">Paenibacillus baimaensis</name>
    <dbReference type="NCBI Taxonomy" id="2982185"/>
    <lineage>
        <taxon>Bacteria</taxon>
        <taxon>Bacillati</taxon>
        <taxon>Bacillota</taxon>
        <taxon>Bacilli</taxon>
        <taxon>Bacillales</taxon>
        <taxon>Paenibacillaceae</taxon>
        <taxon>Paenibacillus</taxon>
    </lineage>
</organism>
<name>A0ABT2UIQ0_9BACL</name>
<evidence type="ECO:0000256" key="5">
    <source>
        <dbReference type="ARBA" id="ARBA00023235"/>
    </source>
</evidence>